<sequence length="391" mass="43819">MEENVNMAGMRPEFCSHSAQVMSFKSKKTLPKAPPLAPPAIIPVDVTKWEVDDDTVYVFRRLIGIQSLTNTWCLFTSNDNRSVHLKKGACIFFTKTQPAENPKKMNIATATGLLAPIQLILRGQELSQTRQVQWRILPALHSIKHGMINCNLKPKTSNKLTKPKKPTRPKKTTKPSQPMSVVGSETEDNRPVRQTNLNQSQQQMLVTSETIVPGEDSKVVEEEIITTKMTRLPGKKKTQLSQTTIIKSGDQLAWKNQDAKRTTSEGVKSPPAAEPVSKVGELSQESVPVPEGWLANSYNPSQPFPPLTSAEKTMPPSQYFAYRAHQEEQAFLEWVERYQLRPWLDSVKKGRLIVQNLIEVWLSSSDSIAKLALGSHDQSSGHKENLKVLDH</sequence>
<evidence type="ECO:0000313" key="2">
    <source>
        <dbReference type="Proteomes" id="UP001060170"/>
    </source>
</evidence>
<gene>
    <name evidence="1" type="ORF">MJO28_008080</name>
</gene>
<reference evidence="2" key="2">
    <citation type="journal article" date="2018" name="Mol. Plant Microbe Interact.">
        <title>Genome sequence resources for the wheat stripe rust pathogen (Puccinia striiformis f. sp. tritici) and the barley stripe rust pathogen (Puccinia striiformis f. sp. hordei).</title>
        <authorList>
            <person name="Xia C."/>
            <person name="Wang M."/>
            <person name="Yin C."/>
            <person name="Cornejo O.E."/>
            <person name="Hulbert S.H."/>
            <person name="Chen X."/>
        </authorList>
    </citation>
    <scope>NUCLEOTIDE SEQUENCE [LARGE SCALE GENOMIC DNA]</scope>
    <source>
        <strain evidence="2">93-210</strain>
    </source>
</reference>
<accession>A0ACC0EAD7</accession>
<organism evidence="1 2">
    <name type="scientific">Puccinia striiformis f. sp. tritici</name>
    <dbReference type="NCBI Taxonomy" id="168172"/>
    <lineage>
        <taxon>Eukaryota</taxon>
        <taxon>Fungi</taxon>
        <taxon>Dikarya</taxon>
        <taxon>Basidiomycota</taxon>
        <taxon>Pucciniomycotina</taxon>
        <taxon>Pucciniomycetes</taxon>
        <taxon>Pucciniales</taxon>
        <taxon>Pucciniaceae</taxon>
        <taxon>Puccinia</taxon>
    </lineage>
</organism>
<dbReference type="Proteomes" id="UP001060170">
    <property type="component" value="Chromosome 8"/>
</dbReference>
<protein>
    <submittedName>
        <fullName evidence="1">Uncharacterized protein</fullName>
    </submittedName>
</protein>
<reference evidence="2" key="1">
    <citation type="journal article" date="2018" name="BMC Genomics">
        <title>Genomic insights into host adaptation between the wheat stripe rust pathogen (Puccinia striiformis f. sp. tritici) and the barley stripe rust pathogen (Puccinia striiformis f. sp. hordei).</title>
        <authorList>
            <person name="Xia C."/>
            <person name="Wang M."/>
            <person name="Yin C."/>
            <person name="Cornejo O.E."/>
            <person name="Hulbert S.H."/>
            <person name="Chen X."/>
        </authorList>
    </citation>
    <scope>NUCLEOTIDE SEQUENCE [LARGE SCALE GENOMIC DNA]</scope>
    <source>
        <strain evidence="2">93-210</strain>
    </source>
</reference>
<reference evidence="1 2" key="3">
    <citation type="journal article" date="2022" name="Microbiol. Spectr.">
        <title>Folding features and dynamics of 3D genome architecture in plant fungal pathogens.</title>
        <authorList>
            <person name="Xia C."/>
        </authorList>
    </citation>
    <scope>NUCLEOTIDE SEQUENCE [LARGE SCALE GENOMIC DNA]</scope>
    <source>
        <strain evidence="1 2">93-210</strain>
    </source>
</reference>
<comment type="caution">
    <text evidence="1">The sequence shown here is derived from an EMBL/GenBank/DDBJ whole genome shotgun (WGS) entry which is preliminary data.</text>
</comment>
<evidence type="ECO:0000313" key="1">
    <source>
        <dbReference type="EMBL" id="KAI7949259.1"/>
    </source>
</evidence>
<proteinExistence type="predicted"/>
<keyword evidence="2" id="KW-1185">Reference proteome</keyword>
<name>A0ACC0EAD7_9BASI</name>
<dbReference type="EMBL" id="CM045872">
    <property type="protein sequence ID" value="KAI7949259.1"/>
    <property type="molecule type" value="Genomic_DNA"/>
</dbReference>